<organism evidence="6">
    <name type="scientific">Hildenbrandia rubra</name>
    <dbReference type="NCBI Taxonomy" id="31481"/>
    <lineage>
        <taxon>Eukaryota</taxon>
        <taxon>Rhodophyta</taxon>
        <taxon>Florideophyceae</taxon>
        <taxon>Hildenbrandiophycidae</taxon>
        <taxon>Hildenbrandiales</taxon>
        <taxon>Hildenbrandiaceae</taxon>
        <taxon>Hildenbrandia</taxon>
    </lineage>
</organism>
<sequence length="137" mass="15283">MTINLKNSAIMYYGTGRRKRAIARVRIIPGSGKIIINSLPGPLYLQFNPASLATCSSPLKTLRLSQEYDIYVNAQGGGLSSQADAICLGVARALCHISSENKQILKTQHYLTRDSRVKERKKYGLRKARKAPQYSKR</sequence>
<dbReference type="NCBIfam" id="NF001099">
    <property type="entry name" value="PRK00132.1"/>
    <property type="match status" value="1"/>
</dbReference>
<dbReference type="PANTHER" id="PTHR21569">
    <property type="entry name" value="RIBOSOMAL PROTEIN S9"/>
    <property type="match status" value="1"/>
</dbReference>
<proteinExistence type="inferred from homology"/>
<feature type="compositionally biased region" description="Basic residues" evidence="5">
    <location>
        <begin position="118"/>
        <end position="137"/>
    </location>
</feature>
<dbReference type="SUPFAM" id="SSF54211">
    <property type="entry name" value="Ribosomal protein S5 domain 2-like"/>
    <property type="match status" value="1"/>
</dbReference>
<dbReference type="InterPro" id="IPR014721">
    <property type="entry name" value="Ribsml_uS5_D2-typ_fold_subgr"/>
</dbReference>
<dbReference type="InterPro" id="IPR020574">
    <property type="entry name" value="Ribosomal_uS9_CS"/>
</dbReference>
<dbReference type="FunFam" id="3.30.230.10:FF:000001">
    <property type="entry name" value="30S ribosomal protein S9"/>
    <property type="match status" value="1"/>
</dbReference>
<reference evidence="6" key="1">
    <citation type="journal article" date="2016" name="BMC Biol.">
        <title>Parallel evolution of highly conserved plastid genome architecture in red seaweeds and seed plants.</title>
        <authorList>
            <person name="Lee J."/>
            <person name="Cho C.H."/>
            <person name="Park S.I."/>
            <person name="Choi J.W."/>
            <person name="Song H.S."/>
            <person name="West J.A."/>
            <person name="Bhattacharya D."/>
            <person name="Yoon H.S."/>
        </authorList>
    </citation>
    <scope>NUCLEOTIDE SEQUENCE</scope>
</reference>
<dbReference type="GO" id="GO:0006412">
    <property type="term" value="P:translation"/>
    <property type="evidence" value="ECO:0007669"/>
    <property type="project" value="InterPro"/>
</dbReference>
<dbReference type="InterPro" id="IPR000754">
    <property type="entry name" value="Ribosomal_uS9"/>
</dbReference>
<geneLocation type="plastid" evidence="6"/>
<dbReference type="InterPro" id="IPR023035">
    <property type="entry name" value="Ribosomal_uS9_bac/plastid"/>
</dbReference>
<dbReference type="PANTHER" id="PTHR21569:SF1">
    <property type="entry name" value="SMALL RIBOSOMAL SUBUNIT PROTEIN US9M"/>
    <property type="match status" value="1"/>
</dbReference>
<dbReference type="Pfam" id="PF00380">
    <property type="entry name" value="Ribosomal_S9"/>
    <property type="match status" value="1"/>
</dbReference>
<dbReference type="Gene3D" id="3.30.230.10">
    <property type="match status" value="1"/>
</dbReference>
<dbReference type="InterPro" id="IPR020568">
    <property type="entry name" value="Ribosomal_Su5_D2-typ_SF"/>
</dbReference>
<accession>A0A1C9CGA3</accession>
<keyword evidence="6" id="KW-0934">Plastid</keyword>
<dbReference type="HAMAP" id="MF_00532_B">
    <property type="entry name" value="Ribosomal_uS9_B"/>
    <property type="match status" value="1"/>
</dbReference>
<evidence type="ECO:0000256" key="5">
    <source>
        <dbReference type="SAM" id="MobiDB-lite"/>
    </source>
</evidence>
<gene>
    <name evidence="6" type="primary">rps9</name>
    <name evidence="6" type="ORF">Hrub_167</name>
</gene>
<evidence type="ECO:0000313" key="6">
    <source>
        <dbReference type="EMBL" id="AOM67411.1"/>
    </source>
</evidence>
<dbReference type="GeneID" id="29070076"/>
<dbReference type="GO" id="GO:0003735">
    <property type="term" value="F:structural constituent of ribosome"/>
    <property type="evidence" value="ECO:0007669"/>
    <property type="project" value="InterPro"/>
</dbReference>
<dbReference type="EMBL" id="KX284724">
    <property type="protein sequence ID" value="AOM67411.1"/>
    <property type="molecule type" value="Genomic_DNA"/>
</dbReference>
<feature type="region of interest" description="Disordered" evidence="5">
    <location>
        <begin position="116"/>
        <end position="137"/>
    </location>
</feature>
<evidence type="ECO:0000256" key="3">
    <source>
        <dbReference type="ARBA" id="ARBA00023274"/>
    </source>
</evidence>
<comment type="similarity">
    <text evidence="1 4">Belongs to the universal ribosomal protein uS9 family.</text>
</comment>
<evidence type="ECO:0000256" key="2">
    <source>
        <dbReference type="ARBA" id="ARBA00022980"/>
    </source>
</evidence>
<evidence type="ECO:0000256" key="4">
    <source>
        <dbReference type="RuleBase" id="RU003815"/>
    </source>
</evidence>
<keyword evidence="3 4" id="KW-0687">Ribonucleoprotein</keyword>
<dbReference type="GO" id="GO:0003723">
    <property type="term" value="F:RNA binding"/>
    <property type="evidence" value="ECO:0007669"/>
    <property type="project" value="TreeGrafter"/>
</dbReference>
<evidence type="ECO:0000256" key="1">
    <source>
        <dbReference type="ARBA" id="ARBA00005251"/>
    </source>
</evidence>
<keyword evidence="2 4" id="KW-0689">Ribosomal protein</keyword>
<dbReference type="PROSITE" id="PS00360">
    <property type="entry name" value="RIBOSOMAL_S9"/>
    <property type="match status" value="1"/>
</dbReference>
<protein>
    <submittedName>
        <fullName evidence="6">Ribosomal protein S9</fullName>
    </submittedName>
</protein>
<dbReference type="RefSeq" id="YP_009294169.1">
    <property type="nucleotide sequence ID" value="NC_031146.1"/>
</dbReference>
<dbReference type="AlphaFoldDB" id="A0A1C9CGA3"/>
<name>A0A1C9CGA3_9FLOR</name>
<dbReference type="GO" id="GO:0022627">
    <property type="term" value="C:cytosolic small ribosomal subunit"/>
    <property type="evidence" value="ECO:0007669"/>
    <property type="project" value="TreeGrafter"/>
</dbReference>